<accession>A0A430L8E9</accession>
<feature type="compositionally biased region" description="Pro residues" evidence="1">
    <location>
        <begin position="64"/>
        <end position="74"/>
    </location>
</feature>
<protein>
    <submittedName>
        <fullName evidence="2">Uncharacterized protein</fullName>
    </submittedName>
</protein>
<comment type="caution">
    <text evidence="2">The sequence shown here is derived from an EMBL/GenBank/DDBJ whole genome shotgun (WGS) entry which is preliminary data.</text>
</comment>
<gene>
    <name evidence="2" type="ORF">BHE90_013573</name>
</gene>
<feature type="compositionally biased region" description="Low complexity" evidence="1">
    <location>
        <begin position="75"/>
        <end position="90"/>
    </location>
</feature>
<feature type="compositionally biased region" description="Polar residues" evidence="1">
    <location>
        <begin position="248"/>
        <end position="258"/>
    </location>
</feature>
<keyword evidence="3" id="KW-1185">Reference proteome</keyword>
<dbReference type="Proteomes" id="UP000287124">
    <property type="component" value="Unassembled WGS sequence"/>
</dbReference>
<reference evidence="2 3" key="1">
    <citation type="submission" date="2017-06" db="EMBL/GenBank/DDBJ databases">
        <title>Comparative genomic analysis of Ambrosia Fusariam Clade fungi.</title>
        <authorList>
            <person name="Stajich J.E."/>
            <person name="Carrillo J."/>
            <person name="Kijimoto T."/>
            <person name="Eskalen A."/>
            <person name="O'Donnell K."/>
            <person name="Kasson M."/>
        </authorList>
    </citation>
    <scope>NUCLEOTIDE SEQUENCE [LARGE SCALE GENOMIC DNA]</scope>
    <source>
        <strain evidence="2 3">UCR1854</strain>
    </source>
</reference>
<sequence>MTNDRSISPTAKEGIAAASTSSSPSASNNMGSAQTGSTAREDPFAAVLALARVTLTPTSASAPVPVPVPSPVPSPISSAAASPAASPGPVDQEDNTEHPRRSHHTGLPQISLEGPDIVSQDESGRYVVRSRFFPSPAERDAPYRGQGFITVMRGEGRDVEFQDILPSDLPEASNPHDDRDERDVRRIEDVFEYDNPTLDTPLLFPVGIECSRQLDGIVWEPHRIIGPDPSARALISTSETFVPNTELQSGFPSSTSRGHQPKVPRPSQVGAGWGDHDKFQEWQRHGRALTKNMAGDKAWAHEDPEVLRFVGDGEDIVVTEGLEKNDPQLPESYADRQRPRTVLEQFQTRGYGEATRGGGQRGRGQRGRGQHPGGGRGRGGRLVLDNPGMW</sequence>
<evidence type="ECO:0000313" key="3">
    <source>
        <dbReference type="Proteomes" id="UP000287124"/>
    </source>
</evidence>
<evidence type="ECO:0000313" key="2">
    <source>
        <dbReference type="EMBL" id="RTE72016.1"/>
    </source>
</evidence>
<feature type="region of interest" description="Disordered" evidence="1">
    <location>
        <begin position="248"/>
        <end position="272"/>
    </location>
</feature>
<name>A0A430L8E9_9HYPO</name>
<dbReference type="AlphaFoldDB" id="A0A430L8E9"/>
<organism evidence="2 3">
    <name type="scientific">Fusarium euwallaceae</name>
    <dbReference type="NCBI Taxonomy" id="1147111"/>
    <lineage>
        <taxon>Eukaryota</taxon>
        <taxon>Fungi</taxon>
        <taxon>Dikarya</taxon>
        <taxon>Ascomycota</taxon>
        <taxon>Pezizomycotina</taxon>
        <taxon>Sordariomycetes</taxon>
        <taxon>Hypocreomycetidae</taxon>
        <taxon>Hypocreales</taxon>
        <taxon>Nectriaceae</taxon>
        <taxon>Fusarium</taxon>
        <taxon>Fusarium solani species complex</taxon>
    </lineage>
</organism>
<feature type="compositionally biased region" description="Low complexity" evidence="1">
    <location>
        <begin position="16"/>
        <end position="33"/>
    </location>
</feature>
<proteinExistence type="predicted"/>
<feature type="region of interest" description="Disordered" evidence="1">
    <location>
        <begin position="57"/>
        <end position="116"/>
    </location>
</feature>
<evidence type="ECO:0000256" key="1">
    <source>
        <dbReference type="SAM" id="MobiDB-lite"/>
    </source>
</evidence>
<feature type="region of interest" description="Disordered" evidence="1">
    <location>
        <begin position="1"/>
        <end position="39"/>
    </location>
</feature>
<feature type="region of interest" description="Disordered" evidence="1">
    <location>
        <begin position="346"/>
        <end position="390"/>
    </location>
</feature>
<dbReference type="EMBL" id="MIKF01000337">
    <property type="protein sequence ID" value="RTE72016.1"/>
    <property type="molecule type" value="Genomic_DNA"/>
</dbReference>